<proteinExistence type="predicted"/>
<dbReference type="RefSeq" id="WP_270145400.1">
    <property type="nucleotide sequence ID" value="NZ_CP115450.1"/>
</dbReference>
<accession>A0ABY7Q4R8</accession>
<feature type="region of interest" description="Disordered" evidence="1">
    <location>
        <begin position="1"/>
        <end position="64"/>
    </location>
</feature>
<protein>
    <submittedName>
        <fullName evidence="2">Uncharacterized protein</fullName>
    </submittedName>
</protein>
<dbReference type="Proteomes" id="UP001212821">
    <property type="component" value="Chromosome"/>
</dbReference>
<dbReference type="EMBL" id="CP115450">
    <property type="protein sequence ID" value="WBP87718.1"/>
    <property type="molecule type" value="Genomic_DNA"/>
</dbReference>
<evidence type="ECO:0000313" key="3">
    <source>
        <dbReference type="Proteomes" id="UP001212821"/>
    </source>
</evidence>
<feature type="compositionally biased region" description="Low complexity" evidence="1">
    <location>
        <begin position="37"/>
        <end position="52"/>
    </location>
</feature>
<organism evidence="2 3">
    <name type="scientific">Kitasatospora cathayae</name>
    <dbReference type="NCBI Taxonomy" id="3004092"/>
    <lineage>
        <taxon>Bacteria</taxon>
        <taxon>Bacillati</taxon>
        <taxon>Actinomycetota</taxon>
        <taxon>Actinomycetes</taxon>
        <taxon>Kitasatosporales</taxon>
        <taxon>Streptomycetaceae</taxon>
        <taxon>Kitasatospora</taxon>
    </lineage>
</organism>
<evidence type="ECO:0000256" key="1">
    <source>
        <dbReference type="SAM" id="MobiDB-lite"/>
    </source>
</evidence>
<sequence length="64" mass="6946">MTTINARRRDRRTRSRTAAGTAHPNPPGQPQRPTGNLDRQLAAARTQLAADQARTDPLRAPCSG</sequence>
<gene>
    <name evidence="2" type="ORF">O1G21_18955</name>
</gene>
<feature type="compositionally biased region" description="Basic residues" evidence="1">
    <location>
        <begin position="1"/>
        <end position="15"/>
    </location>
</feature>
<reference evidence="3" key="1">
    <citation type="submission" date="2022-12" db="EMBL/GenBank/DDBJ databases">
        <authorList>
            <person name="Mo P."/>
        </authorList>
    </citation>
    <scope>NUCLEOTIDE SEQUENCE [LARGE SCALE GENOMIC DNA]</scope>
    <source>
        <strain evidence="3">HUAS 3-15</strain>
    </source>
</reference>
<keyword evidence="3" id="KW-1185">Reference proteome</keyword>
<evidence type="ECO:0000313" key="2">
    <source>
        <dbReference type="EMBL" id="WBP87718.1"/>
    </source>
</evidence>
<name>A0ABY7Q4R8_9ACTN</name>